<protein>
    <submittedName>
        <fullName evidence="1">Uncharacterized protein</fullName>
    </submittedName>
</protein>
<organism evidence="1">
    <name type="scientific">Yersinia ruckeri</name>
    <dbReference type="NCBI Taxonomy" id="29486"/>
    <lineage>
        <taxon>Bacteria</taxon>
        <taxon>Pseudomonadati</taxon>
        <taxon>Pseudomonadota</taxon>
        <taxon>Gammaproteobacteria</taxon>
        <taxon>Enterobacterales</taxon>
        <taxon>Yersiniaceae</taxon>
        <taxon>Yersinia</taxon>
    </lineage>
</organism>
<proteinExistence type="predicted"/>
<reference evidence="1" key="1">
    <citation type="journal article" date="2015" name="Genome Announc.">
        <title>Complete Genome Sequence of Yersinia ruckeri Strain CSF007-82, Etiologic Agent of Red Mouth Disease in Salmonid Fish.</title>
        <authorList>
            <person name="Nelson M.C."/>
            <person name="LaPatra S.E."/>
            <person name="Welch T.J."/>
            <person name="Graf J."/>
        </authorList>
    </citation>
    <scope>NUCLEOTIDE SEQUENCE</scope>
    <source>
        <strain evidence="1">CSF007-82</strain>
    </source>
</reference>
<sequence length="42" mass="4608">MRRISRQGNGGNIIQEGVTQKIMLCQIMKTTKPGFGPGFAKD</sequence>
<accession>A0A0A8VMK2</accession>
<name>A0A0A8VMK2_YERRU</name>
<gene>
    <name evidence="1" type="ORF">CSF007_17490</name>
</gene>
<dbReference type="EMBL" id="LN681231">
    <property type="protein sequence ID" value="CEK29194.1"/>
    <property type="molecule type" value="Genomic_DNA"/>
</dbReference>
<dbReference type="AlphaFoldDB" id="A0A0A8VMK2"/>
<evidence type="ECO:0000313" key="1">
    <source>
        <dbReference type="EMBL" id="CEK29194.1"/>
    </source>
</evidence>